<evidence type="ECO:0000259" key="9">
    <source>
        <dbReference type="PROSITE" id="PS50042"/>
    </source>
</evidence>
<comment type="subcellular location">
    <subcellularLocation>
        <location evidence="1">Membrane</location>
        <topology evidence="1">Multi-pass membrane protein</topology>
    </subcellularLocation>
</comment>
<keyword evidence="6" id="KW-0472">Membrane</keyword>
<evidence type="ECO:0000256" key="8">
    <source>
        <dbReference type="ARBA" id="ARBA00023303"/>
    </source>
</evidence>
<dbReference type="GO" id="GO:0005221">
    <property type="term" value="F:intracellularly cyclic nucleotide-activated monoatomic cation channel activity"/>
    <property type="evidence" value="ECO:0007669"/>
    <property type="project" value="InterPro"/>
</dbReference>
<evidence type="ECO:0000256" key="6">
    <source>
        <dbReference type="ARBA" id="ARBA00023136"/>
    </source>
</evidence>
<dbReference type="InterPro" id="IPR000595">
    <property type="entry name" value="cNMP-bd_dom"/>
</dbReference>
<dbReference type="CDD" id="cd00038">
    <property type="entry name" value="CAP_ED"/>
    <property type="match status" value="1"/>
</dbReference>
<dbReference type="Pfam" id="PF00027">
    <property type="entry name" value="cNMP_binding"/>
    <property type="match status" value="1"/>
</dbReference>
<name>A0A1L9B9H7_9BACT</name>
<dbReference type="PROSITE" id="PS50042">
    <property type="entry name" value="CNMP_BINDING_3"/>
    <property type="match status" value="1"/>
</dbReference>
<evidence type="ECO:0000256" key="7">
    <source>
        <dbReference type="ARBA" id="ARBA00023286"/>
    </source>
</evidence>
<dbReference type="AlphaFoldDB" id="A0A1L9B9H7"/>
<keyword evidence="7" id="KW-1071">Ligand-gated ion channel</keyword>
<keyword evidence="5" id="KW-0406">Ion transport</keyword>
<dbReference type="Proteomes" id="UP000182229">
    <property type="component" value="Unassembled WGS sequence"/>
</dbReference>
<keyword evidence="3" id="KW-0812">Transmembrane</keyword>
<evidence type="ECO:0000313" key="10">
    <source>
        <dbReference type="EMBL" id="OJH38914.1"/>
    </source>
</evidence>
<protein>
    <recommendedName>
        <fullName evidence="9">Cyclic nucleotide-binding domain-containing protein</fullName>
    </recommendedName>
</protein>
<feature type="domain" description="Cyclic nucleotide-binding" evidence="9">
    <location>
        <begin position="125"/>
        <end position="241"/>
    </location>
</feature>
<keyword evidence="11" id="KW-1185">Reference proteome</keyword>
<keyword evidence="4" id="KW-1133">Transmembrane helix</keyword>
<dbReference type="PROSITE" id="PS00889">
    <property type="entry name" value="CNMP_BINDING_2"/>
    <property type="match status" value="1"/>
</dbReference>
<gene>
    <name evidence="10" type="ORF">BON30_22130</name>
</gene>
<evidence type="ECO:0000256" key="2">
    <source>
        <dbReference type="ARBA" id="ARBA00022448"/>
    </source>
</evidence>
<evidence type="ECO:0000256" key="3">
    <source>
        <dbReference type="ARBA" id="ARBA00022692"/>
    </source>
</evidence>
<sequence length="344" mass="38205">MSRITSTEVILPSSLSTEARHQLTDSLYAVHARLFESEEEREAWAPRDRSEALYFLETATGHAEGHGLLTVAPITLETVLSMARALLKRRLCQSMGRLAARVLGTRLGARLGRSLVIHALRHVPLFAQFGEATLLRLAERAELLVLPAGRDVFQAGSASDELYLLESGVVHVLAQGEKLMDELGSGAVFGELALLTRDRRSATVRTATDSTLIRIPRSALLPLLEGNDRLRERMWKTLAERRFDDVVRGLEGYGHLGRARRLSLLRSGEHRELRPQEWQKIEAGTHLFVLSGAVDFEHAGLVVTQRDSTLLEVGQPLWVRAREATRLVLLNPRAEDASSPRLAS</sequence>
<keyword evidence="8" id="KW-0407">Ion channel</keyword>
<dbReference type="OrthoDB" id="8593536at2"/>
<dbReference type="GO" id="GO:0016020">
    <property type="term" value="C:membrane"/>
    <property type="evidence" value="ECO:0007669"/>
    <property type="project" value="UniProtKB-SubCell"/>
</dbReference>
<reference evidence="11" key="1">
    <citation type="submission" date="2016-11" db="EMBL/GenBank/DDBJ databases">
        <authorList>
            <person name="Shukria A."/>
            <person name="Stevens D.C."/>
        </authorList>
    </citation>
    <scope>NUCLEOTIDE SEQUENCE [LARGE SCALE GENOMIC DNA]</scope>
    <source>
        <strain evidence="11">Cbfe23</strain>
    </source>
</reference>
<evidence type="ECO:0000313" key="11">
    <source>
        <dbReference type="Proteomes" id="UP000182229"/>
    </source>
</evidence>
<dbReference type="InterPro" id="IPR018490">
    <property type="entry name" value="cNMP-bd_dom_sf"/>
</dbReference>
<dbReference type="PANTHER" id="PTHR45638:SF11">
    <property type="entry name" value="CYCLIC NUCLEOTIDE-GATED CATION CHANNEL SUBUNIT A"/>
    <property type="match status" value="1"/>
</dbReference>
<dbReference type="SMART" id="SM00100">
    <property type="entry name" value="cNMP"/>
    <property type="match status" value="1"/>
</dbReference>
<proteinExistence type="predicted"/>
<evidence type="ECO:0000256" key="5">
    <source>
        <dbReference type="ARBA" id="ARBA00023065"/>
    </source>
</evidence>
<keyword evidence="2" id="KW-0813">Transport</keyword>
<dbReference type="Gene3D" id="2.60.120.10">
    <property type="entry name" value="Jelly Rolls"/>
    <property type="match status" value="1"/>
</dbReference>
<dbReference type="PANTHER" id="PTHR45638">
    <property type="entry name" value="CYCLIC NUCLEOTIDE-GATED CATION CHANNEL SUBUNIT A"/>
    <property type="match status" value="1"/>
</dbReference>
<dbReference type="EMBL" id="MPIN01000005">
    <property type="protein sequence ID" value="OJH38914.1"/>
    <property type="molecule type" value="Genomic_DNA"/>
</dbReference>
<dbReference type="InterPro" id="IPR050866">
    <property type="entry name" value="CNG_cation_channel"/>
</dbReference>
<comment type="caution">
    <text evidence="10">The sequence shown here is derived from an EMBL/GenBank/DDBJ whole genome shotgun (WGS) entry which is preliminary data.</text>
</comment>
<dbReference type="InterPro" id="IPR018488">
    <property type="entry name" value="cNMP-bd_CS"/>
</dbReference>
<evidence type="ECO:0000256" key="4">
    <source>
        <dbReference type="ARBA" id="ARBA00022989"/>
    </source>
</evidence>
<reference evidence="10 11" key="2">
    <citation type="submission" date="2016-12" db="EMBL/GenBank/DDBJ databases">
        <title>Draft Genome Sequence of Cystobacter ferrugineus Strain Cbfe23.</title>
        <authorList>
            <person name="Akbar S."/>
            <person name="Dowd S.E."/>
            <person name="Stevens D.C."/>
        </authorList>
    </citation>
    <scope>NUCLEOTIDE SEQUENCE [LARGE SCALE GENOMIC DNA]</scope>
    <source>
        <strain evidence="10 11">Cbfe23</strain>
    </source>
</reference>
<organism evidence="10 11">
    <name type="scientific">Cystobacter ferrugineus</name>
    <dbReference type="NCBI Taxonomy" id="83449"/>
    <lineage>
        <taxon>Bacteria</taxon>
        <taxon>Pseudomonadati</taxon>
        <taxon>Myxococcota</taxon>
        <taxon>Myxococcia</taxon>
        <taxon>Myxococcales</taxon>
        <taxon>Cystobacterineae</taxon>
        <taxon>Archangiaceae</taxon>
        <taxon>Cystobacter</taxon>
    </lineage>
</organism>
<accession>A0A1L9B9H7</accession>
<evidence type="ECO:0000256" key="1">
    <source>
        <dbReference type="ARBA" id="ARBA00004141"/>
    </source>
</evidence>
<dbReference type="SUPFAM" id="SSF51206">
    <property type="entry name" value="cAMP-binding domain-like"/>
    <property type="match status" value="1"/>
</dbReference>
<dbReference type="InterPro" id="IPR014710">
    <property type="entry name" value="RmlC-like_jellyroll"/>
</dbReference>
<dbReference type="RefSeq" id="WP_071900351.1">
    <property type="nucleotide sequence ID" value="NZ_MPIN01000005.1"/>
</dbReference>
<dbReference type="STRING" id="83449.BON30_22130"/>
<dbReference type="GO" id="GO:0044877">
    <property type="term" value="F:protein-containing complex binding"/>
    <property type="evidence" value="ECO:0007669"/>
    <property type="project" value="TreeGrafter"/>
</dbReference>